<accession>A0ACC2PBX6</accession>
<organism evidence="1 2">
    <name type="scientific">Eretmocerus hayati</name>
    <dbReference type="NCBI Taxonomy" id="131215"/>
    <lineage>
        <taxon>Eukaryota</taxon>
        <taxon>Metazoa</taxon>
        <taxon>Ecdysozoa</taxon>
        <taxon>Arthropoda</taxon>
        <taxon>Hexapoda</taxon>
        <taxon>Insecta</taxon>
        <taxon>Pterygota</taxon>
        <taxon>Neoptera</taxon>
        <taxon>Endopterygota</taxon>
        <taxon>Hymenoptera</taxon>
        <taxon>Apocrita</taxon>
        <taxon>Proctotrupomorpha</taxon>
        <taxon>Chalcidoidea</taxon>
        <taxon>Aphelinidae</taxon>
        <taxon>Aphelininae</taxon>
        <taxon>Eretmocerus</taxon>
    </lineage>
</organism>
<dbReference type="EMBL" id="CM056742">
    <property type="protein sequence ID" value="KAJ8680961.1"/>
    <property type="molecule type" value="Genomic_DNA"/>
</dbReference>
<evidence type="ECO:0000313" key="1">
    <source>
        <dbReference type="EMBL" id="KAJ8680961.1"/>
    </source>
</evidence>
<comment type="caution">
    <text evidence="1">The sequence shown here is derived from an EMBL/GenBank/DDBJ whole genome shotgun (WGS) entry which is preliminary data.</text>
</comment>
<evidence type="ECO:0000313" key="2">
    <source>
        <dbReference type="Proteomes" id="UP001239111"/>
    </source>
</evidence>
<protein>
    <submittedName>
        <fullName evidence="1">Uncharacterized protein</fullName>
    </submittedName>
</protein>
<name>A0ACC2PBX6_9HYME</name>
<gene>
    <name evidence="1" type="ORF">QAD02_016748</name>
</gene>
<sequence length="374" mass="42941">MGNLLNCKSKECLYKVIRPAFYLTRLFGMAPYSLPEEIGTVEQQSSRALYAYSLIPLCIYTFMVGRTISHFKIPENFSIPLDIDRDSQWSKFFFTCCALIFSEASLLPMLVNYFVLLVELIMSIVRHKAIMSVWISILEFDQSVGLTTVGKTKGTSSEDSLVDKFKLYMWSIALISISGWSVISGTSMTTNFENIVDHFSYMLPYYGTYIAVFQFCGLAFLIGQRFKYLNESVQASVDEGSSKSNNLQFIKMKELVHNSLIEASETLNQVYSWSLILYIFSKFCHTINNLYAVLRPDRIKSIKGIFCLTSWASMSTFELWALHFVCEYTSEQANRFQYVLSKWHSIADARGLCVSLQITYCRCDVFHPPHPKEF</sequence>
<keyword evidence="2" id="KW-1185">Reference proteome</keyword>
<dbReference type="Proteomes" id="UP001239111">
    <property type="component" value="Chromosome 2"/>
</dbReference>
<proteinExistence type="predicted"/>
<reference evidence="1" key="1">
    <citation type="submission" date="2023-04" db="EMBL/GenBank/DDBJ databases">
        <title>A chromosome-level genome assembly of the parasitoid wasp Eretmocerus hayati.</title>
        <authorList>
            <person name="Zhong Y."/>
            <person name="Liu S."/>
            <person name="Liu Y."/>
        </authorList>
    </citation>
    <scope>NUCLEOTIDE SEQUENCE</scope>
    <source>
        <strain evidence="1">ZJU_SS_LIU_2023</strain>
    </source>
</reference>